<evidence type="ECO:0000256" key="4">
    <source>
        <dbReference type="ARBA" id="ARBA00022692"/>
    </source>
</evidence>
<dbReference type="EMBL" id="BA000028">
    <property type="protein sequence ID" value="BAC14180.1"/>
    <property type="molecule type" value="Genomic_DNA"/>
</dbReference>
<dbReference type="SUPFAM" id="SSF103088">
    <property type="entry name" value="OmpA-like"/>
    <property type="match status" value="1"/>
</dbReference>
<dbReference type="Pfam" id="PF00691">
    <property type="entry name" value="OmpA"/>
    <property type="match status" value="1"/>
</dbReference>
<keyword evidence="5" id="KW-1133">Transmembrane helix</keyword>
<dbReference type="PROSITE" id="PS51123">
    <property type="entry name" value="OMPA_2"/>
    <property type="match status" value="1"/>
</dbReference>
<dbReference type="PANTHER" id="PTHR30329:SF16">
    <property type="entry name" value="CHEMOTAXIS MOTB PROTEIN"/>
    <property type="match status" value="1"/>
</dbReference>
<evidence type="ECO:0000256" key="7">
    <source>
        <dbReference type="PROSITE-ProRule" id="PRU00473"/>
    </source>
</evidence>
<dbReference type="InterPro" id="IPR036737">
    <property type="entry name" value="OmpA-like_sf"/>
</dbReference>
<feature type="domain" description="OmpA-like" evidence="8">
    <location>
        <begin position="130"/>
        <end position="251"/>
    </location>
</feature>
<dbReference type="RefSeq" id="WP_011066618.1">
    <property type="nucleotide sequence ID" value="NC_004193.1"/>
</dbReference>
<proteinExistence type="inferred from homology"/>
<dbReference type="Gene3D" id="3.30.1330.60">
    <property type="entry name" value="OmpA-like domain"/>
    <property type="match status" value="1"/>
</dbReference>
<comment type="subcellular location">
    <subcellularLocation>
        <location evidence="1">Cell membrane</location>
        <topology evidence="1">Single-pass membrane protein</topology>
    </subcellularLocation>
</comment>
<dbReference type="NCBIfam" id="NF005382">
    <property type="entry name" value="PRK06925.1"/>
    <property type="match status" value="1"/>
</dbReference>
<keyword evidence="10" id="KW-1185">Reference proteome</keyword>
<dbReference type="OrthoDB" id="9815217at2"/>
<keyword evidence="4" id="KW-0812">Transmembrane</keyword>
<evidence type="ECO:0000256" key="6">
    <source>
        <dbReference type="ARBA" id="ARBA00023136"/>
    </source>
</evidence>
<comment type="similarity">
    <text evidence="2">Belongs to the MotB family.</text>
</comment>
<evidence type="ECO:0000256" key="2">
    <source>
        <dbReference type="ARBA" id="ARBA00008914"/>
    </source>
</evidence>
<dbReference type="InterPro" id="IPR025713">
    <property type="entry name" value="MotB-like_N_dom"/>
</dbReference>
<dbReference type="GO" id="GO:0005886">
    <property type="term" value="C:plasma membrane"/>
    <property type="evidence" value="ECO:0007669"/>
    <property type="project" value="UniProtKB-SubCell"/>
</dbReference>
<accession>Q8EP91</accession>
<dbReference type="eggNOG" id="COG1360">
    <property type="taxonomic scope" value="Bacteria"/>
</dbReference>
<dbReference type="Pfam" id="PF13677">
    <property type="entry name" value="MotB_plug"/>
    <property type="match status" value="1"/>
</dbReference>
<dbReference type="HOGENOM" id="CLU_016890_0_0_9"/>
<keyword evidence="9" id="KW-0282">Flagellum</keyword>
<dbReference type="InterPro" id="IPR050330">
    <property type="entry name" value="Bact_OuterMem_StrucFunc"/>
</dbReference>
<keyword evidence="9" id="KW-0969">Cilium</keyword>
<evidence type="ECO:0000256" key="5">
    <source>
        <dbReference type="ARBA" id="ARBA00022989"/>
    </source>
</evidence>
<name>Q8EP91_OCEIH</name>
<gene>
    <name evidence="9" type="ordered locus">OB2224</name>
</gene>
<keyword evidence="9" id="KW-0966">Cell projection</keyword>
<sequence>MKRRSIRHQSKKGAPKWMVTYSDMITLILVFFILLFSMSQIDQTKFDQVTESFQNRMILDFLPSAVPLENPTESTGENSEDGKIDEIEPIYLANEEEEKSTDELDELMMNVSQYLEENNLKDVITANRNERGVVLVLQEKILFESGEAEILEEAGPFLNHIGTLLSELDNQVNVEGHTDSRPISNYRYPSNWELSGARASSVVRYFIEAESLHMSRFSTVGYADTVPLEPNSNEANMSKNRRVEIIILDND</sequence>
<evidence type="ECO:0000313" key="10">
    <source>
        <dbReference type="Proteomes" id="UP000000822"/>
    </source>
</evidence>
<evidence type="ECO:0000256" key="3">
    <source>
        <dbReference type="ARBA" id="ARBA00022475"/>
    </source>
</evidence>
<dbReference type="AlphaFoldDB" id="Q8EP91"/>
<dbReference type="PANTHER" id="PTHR30329">
    <property type="entry name" value="STATOR ELEMENT OF FLAGELLAR MOTOR COMPLEX"/>
    <property type="match status" value="1"/>
</dbReference>
<reference evidence="9 10" key="2">
    <citation type="journal article" date="2002" name="Nucleic Acids Res.">
        <title>Genome sequence of Oceanobacillus iheyensis isolated from the Iheya Ridge and its unexpected adaptive capabilities to extreme environments.</title>
        <authorList>
            <person name="Takami H."/>
            <person name="Takaki Y."/>
            <person name="Uchiyama I."/>
        </authorList>
    </citation>
    <scope>NUCLEOTIDE SEQUENCE [LARGE SCALE GENOMIC DNA]</scope>
    <source>
        <strain evidence="10">DSM 14371 / CIP 107618 / JCM 11309 / KCTC 3954 / HTE831</strain>
    </source>
</reference>
<protein>
    <submittedName>
        <fullName evidence="9">Flagellar motor aparatus</fullName>
    </submittedName>
</protein>
<dbReference type="PhylomeDB" id="Q8EP91"/>
<dbReference type="STRING" id="221109.gene:10734472"/>
<keyword evidence="6 7" id="KW-0472">Membrane</keyword>
<dbReference type="Proteomes" id="UP000000822">
    <property type="component" value="Chromosome"/>
</dbReference>
<evidence type="ECO:0000256" key="1">
    <source>
        <dbReference type="ARBA" id="ARBA00004162"/>
    </source>
</evidence>
<dbReference type="InterPro" id="IPR006665">
    <property type="entry name" value="OmpA-like"/>
</dbReference>
<organism evidence="9 10">
    <name type="scientific">Oceanobacillus iheyensis (strain DSM 14371 / CIP 107618 / JCM 11309 / KCTC 3954 / HTE831)</name>
    <dbReference type="NCBI Taxonomy" id="221109"/>
    <lineage>
        <taxon>Bacteria</taxon>
        <taxon>Bacillati</taxon>
        <taxon>Bacillota</taxon>
        <taxon>Bacilli</taxon>
        <taxon>Bacillales</taxon>
        <taxon>Bacillaceae</taxon>
        <taxon>Oceanobacillus</taxon>
    </lineage>
</organism>
<reference evidence="9 10" key="1">
    <citation type="journal article" date="2001" name="FEMS Microbiol. Lett.">
        <title>Oceanobacillus iheyensis gen. nov., sp. nov., a deep-sea extremely halotolerant and alkaliphilic species isolated from a depth of 1050 m on the Iheya Ridge.</title>
        <authorList>
            <person name="Lu J."/>
            <person name="Nogi Y."/>
            <person name="Takami H."/>
        </authorList>
    </citation>
    <scope>NUCLEOTIDE SEQUENCE [LARGE SCALE GENOMIC DNA]</scope>
    <source>
        <strain evidence="10">DSM 14371 / CIP 107618 / JCM 11309 / KCTC 3954 / HTE831</strain>
    </source>
</reference>
<dbReference type="KEGG" id="oih:OB2224"/>
<evidence type="ECO:0000259" key="8">
    <source>
        <dbReference type="PROSITE" id="PS51123"/>
    </source>
</evidence>
<keyword evidence="3" id="KW-1003">Cell membrane</keyword>
<dbReference type="CDD" id="cd07185">
    <property type="entry name" value="OmpA_C-like"/>
    <property type="match status" value="1"/>
</dbReference>
<evidence type="ECO:0000313" key="9">
    <source>
        <dbReference type="EMBL" id="BAC14180.1"/>
    </source>
</evidence>